<dbReference type="Proteomes" id="UP000319976">
    <property type="component" value="Chromosome"/>
</dbReference>
<dbReference type="AlphaFoldDB" id="A0A517T9B1"/>
<reference evidence="2 3" key="1">
    <citation type="submission" date="2019-02" db="EMBL/GenBank/DDBJ databases">
        <title>Deep-cultivation of Planctomycetes and their phenomic and genomic characterization uncovers novel biology.</title>
        <authorList>
            <person name="Wiegand S."/>
            <person name="Jogler M."/>
            <person name="Boedeker C."/>
            <person name="Pinto D."/>
            <person name="Vollmers J."/>
            <person name="Rivas-Marin E."/>
            <person name="Kohn T."/>
            <person name="Peeters S.H."/>
            <person name="Heuer A."/>
            <person name="Rast P."/>
            <person name="Oberbeckmann S."/>
            <person name="Bunk B."/>
            <person name="Jeske O."/>
            <person name="Meyerdierks A."/>
            <person name="Storesund J.E."/>
            <person name="Kallscheuer N."/>
            <person name="Luecker S."/>
            <person name="Lage O.M."/>
            <person name="Pohl T."/>
            <person name="Merkel B.J."/>
            <person name="Hornburger P."/>
            <person name="Mueller R.-W."/>
            <person name="Bruemmer F."/>
            <person name="Labrenz M."/>
            <person name="Spormann A.M."/>
            <person name="Op den Camp H."/>
            <person name="Overmann J."/>
            <person name="Amann R."/>
            <person name="Jetten M.S.M."/>
            <person name="Mascher T."/>
            <person name="Medema M.H."/>
            <person name="Devos D.P."/>
            <person name="Kaster A.-K."/>
            <person name="Ovreas L."/>
            <person name="Rohde M."/>
            <person name="Galperin M.Y."/>
            <person name="Jogler C."/>
        </authorList>
    </citation>
    <scope>NUCLEOTIDE SEQUENCE [LARGE SCALE GENOMIC DNA]</scope>
    <source>
        <strain evidence="2 3">V22</strain>
    </source>
</reference>
<proteinExistence type="predicted"/>
<protein>
    <recommendedName>
        <fullName evidence="4">Lipocalin-like domain-containing protein</fullName>
    </recommendedName>
</protein>
<feature type="chain" id="PRO_5022231911" description="Lipocalin-like domain-containing protein" evidence="1">
    <location>
        <begin position="37"/>
        <end position="197"/>
    </location>
</feature>
<dbReference type="RefSeq" id="WP_145262567.1">
    <property type="nucleotide sequence ID" value="NZ_CP036316.1"/>
</dbReference>
<feature type="signal peptide" evidence="1">
    <location>
        <begin position="1"/>
        <end position="36"/>
    </location>
</feature>
<evidence type="ECO:0000256" key="1">
    <source>
        <dbReference type="SAM" id="SignalP"/>
    </source>
</evidence>
<sequence length="197" mass="21386" precursor="true">MRKYIGINKVNHSASLPILSVVLLAFSLCSCSSATSAPVEKGQEQSDSTPSDVEQTAVEIPLIPVVAQRPLSASDLKLAEGAIGTWTQLLNGVRTLEIRDDGSAKLHIEFDWVTSLAFGESVTIDIAWRIQDGKVTFESISGSPQATFESISELYGTEKRRRVSELSAERFVLKNDDTGSESIWTRVEKAGTSEPAN</sequence>
<gene>
    <name evidence="2" type="ORF">V22_22060</name>
</gene>
<dbReference type="KEGG" id="chya:V22_22060"/>
<organism evidence="2 3">
    <name type="scientific">Calycomorphotria hydatis</name>
    <dbReference type="NCBI Taxonomy" id="2528027"/>
    <lineage>
        <taxon>Bacteria</taxon>
        <taxon>Pseudomonadati</taxon>
        <taxon>Planctomycetota</taxon>
        <taxon>Planctomycetia</taxon>
        <taxon>Planctomycetales</taxon>
        <taxon>Planctomycetaceae</taxon>
        <taxon>Calycomorphotria</taxon>
    </lineage>
</organism>
<evidence type="ECO:0008006" key="4">
    <source>
        <dbReference type="Google" id="ProtNLM"/>
    </source>
</evidence>
<evidence type="ECO:0000313" key="2">
    <source>
        <dbReference type="EMBL" id="QDT64960.1"/>
    </source>
</evidence>
<accession>A0A517T9B1</accession>
<dbReference type="EMBL" id="CP036316">
    <property type="protein sequence ID" value="QDT64960.1"/>
    <property type="molecule type" value="Genomic_DNA"/>
</dbReference>
<keyword evidence="3" id="KW-1185">Reference proteome</keyword>
<evidence type="ECO:0000313" key="3">
    <source>
        <dbReference type="Proteomes" id="UP000319976"/>
    </source>
</evidence>
<dbReference type="PROSITE" id="PS51257">
    <property type="entry name" value="PROKAR_LIPOPROTEIN"/>
    <property type="match status" value="1"/>
</dbReference>
<dbReference type="OrthoDB" id="289687at2"/>
<name>A0A517T9B1_9PLAN</name>
<keyword evidence="1" id="KW-0732">Signal</keyword>